<dbReference type="OrthoDB" id="3943268at2759"/>
<sequence length="74" mass="8680">LEVLLTILALFIFKSIGDRLFSNRLIYFLTILGINAKANYLRIVKNYTYMLTSIVYYIRVLAIEKLLLVARHNK</sequence>
<gene>
    <name evidence="2" type="ORF">CC80DRAFT_431587</name>
</gene>
<keyword evidence="3" id="KW-1185">Reference proteome</keyword>
<keyword evidence="1" id="KW-1133">Transmembrane helix</keyword>
<reference evidence="2" key="1">
    <citation type="journal article" date="2020" name="Stud. Mycol.">
        <title>101 Dothideomycetes genomes: a test case for predicting lifestyles and emergence of pathogens.</title>
        <authorList>
            <person name="Haridas S."/>
            <person name="Albert R."/>
            <person name="Binder M."/>
            <person name="Bloem J."/>
            <person name="Labutti K."/>
            <person name="Salamov A."/>
            <person name="Andreopoulos B."/>
            <person name="Baker S."/>
            <person name="Barry K."/>
            <person name="Bills G."/>
            <person name="Bluhm B."/>
            <person name="Cannon C."/>
            <person name="Castanera R."/>
            <person name="Culley D."/>
            <person name="Daum C."/>
            <person name="Ezra D."/>
            <person name="Gonzalez J."/>
            <person name="Henrissat B."/>
            <person name="Kuo A."/>
            <person name="Liang C."/>
            <person name="Lipzen A."/>
            <person name="Lutzoni F."/>
            <person name="Magnuson J."/>
            <person name="Mondo S."/>
            <person name="Nolan M."/>
            <person name="Ohm R."/>
            <person name="Pangilinan J."/>
            <person name="Park H.-J."/>
            <person name="Ramirez L."/>
            <person name="Alfaro M."/>
            <person name="Sun H."/>
            <person name="Tritt A."/>
            <person name="Yoshinaga Y."/>
            <person name="Zwiers L.-H."/>
            <person name="Turgeon B."/>
            <person name="Goodwin S."/>
            <person name="Spatafora J."/>
            <person name="Crous P."/>
            <person name="Grigoriev I."/>
        </authorList>
    </citation>
    <scope>NUCLEOTIDE SEQUENCE</scope>
    <source>
        <strain evidence="2">CBS 675.92</strain>
    </source>
</reference>
<dbReference type="EMBL" id="ML977058">
    <property type="protein sequence ID" value="KAF1948456.1"/>
    <property type="molecule type" value="Genomic_DNA"/>
</dbReference>
<feature type="transmembrane region" description="Helical" evidence="1">
    <location>
        <begin position="47"/>
        <end position="68"/>
    </location>
</feature>
<proteinExistence type="predicted"/>
<name>A0A6A5TCE4_9PLEO</name>
<accession>A0A6A5TCE4</accession>
<keyword evidence="1" id="KW-0812">Transmembrane</keyword>
<keyword evidence="1" id="KW-0472">Membrane</keyword>
<organism evidence="2 3">
    <name type="scientific">Byssothecium circinans</name>
    <dbReference type="NCBI Taxonomy" id="147558"/>
    <lineage>
        <taxon>Eukaryota</taxon>
        <taxon>Fungi</taxon>
        <taxon>Dikarya</taxon>
        <taxon>Ascomycota</taxon>
        <taxon>Pezizomycotina</taxon>
        <taxon>Dothideomycetes</taxon>
        <taxon>Pleosporomycetidae</taxon>
        <taxon>Pleosporales</taxon>
        <taxon>Massarineae</taxon>
        <taxon>Massarinaceae</taxon>
        <taxon>Byssothecium</taxon>
    </lineage>
</organism>
<dbReference type="Proteomes" id="UP000800035">
    <property type="component" value="Unassembled WGS sequence"/>
</dbReference>
<protein>
    <submittedName>
        <fullName evidence="2">Uncharacterized protein</fullName>
    </submittedName>
</protein>
<evidence type="ECO:0000313" key="2">
    <source>
        <dbReference type="EMBL" id="KAF1948456.1"/>
    </source>
</evidence>
<dbReference type="AlphaFoldDB" id="A0A6A5TCE4"/>
<evidence type="ECO:0000313" key="3">
    <source>
        <dbReference type="Proteomes" id="UP000800035"/>
    </source>
</evidence>
<feature type="non-terminal residue" evidence="2">
    <location>
        <position position="1"/>
    </location>
</feature>
<evidence type="ECO:0000256" key="1">
    <source>
        <dbReference type="SAM" id="Phobius"/>
    </source>
</evidence>